<evidence type="ECO:0000313" key="3">
    <source>
        <dbReference type="EMBL" id="KGB75302.1"/>
    </source>
</evidence>
<organism evidence="3 4">
    <name type="scientific">Cryptococcus deuterogattii (strain R265)</name>
    <name type="common">Cryptococcus gattii VGII (strain R265)</name>
    <dbReference type="NCBI Taxonomy" id="294750"/>
    <lineage>
        <taxon>Eukaryota</taxon>
        <taxon>Fungi</taxon>
        <taxon>Dikarya</taxon>
        <taxon>Basidiomycota</taxon>
        <taxon>Agaricomycotina</taxon>
        <taxon>Tremellomycetes</taxon>
        <taxon>Tremellales</taxon>
        <taxon>Cryptococcaceae</taxon>
        <taxon>Cryptococcus</taxon>
        <taxon>Cryptococcus gattii species complex</taxon>
    </lineage>
</organism>
<keyword evidence="2" id="KW-1133">Transmembrane helix</keyword>
<dbReference type="OrthoDB" id="2572647at2759"/>
<evidence type="ECO:0000256" key="2">
    <source>
        <dbReference type="SAM" id="Phobius"/>
    </source>
</evidence>
<reference evidence="3 4" key="2">
    <citation type="journal article" date="2018" name="Proc. Natl. Acad. Sci.">
        <title>RNAi is a critical determinant of centromere evolution in closely related fungi.</title>
        <authorList>
            <person name="Yadav V."/>
            <person name="Sun S."/>
            <person name="Billmyre R.B."/>
            <person name="Thimmappa B.C."/>
            <person name="Shea T."/>
            <person name="Lintner R."/>
            <person name="Bakkeren G."/>
            <person name="Cuomo C.A."/>
            <person name="Heitman J."/>
            <person name="Sanyal K."/>
        </authorList>
    </citation>
    <scope>NUCLEOTIDE SEQUENCE [LARGE SCALE GENOMIC DNA]</scope>
    <source>
        <strain evidence="3 4">R265</strain>
    </source>
</reference>
<feature type="transmembrane region" description="Helical" evidence="2">
    <location>
        <begin position="106"/>
        <end position="128"/>
    </location>
</feature>
<protein>
    <submittedName>
        <fullName evidence="3">Uncharacterized protein</fullName>
    </submittedName>
</protein>
<gene>
    <name evidence="3" type="ORF">CNBG_1140</name>
</gene>
<dbReference type="RefSeq" id="XP_062881256.1">
    <property type="nucleotide sequence ID" value="XM_063025301.1"/>
</dbReference>
<feature type="compositionally biased region" description="Basic and acidic residues" evidence="1">
    <location>
        <begin position="222"/>
        <end position="231"/>
    </location>
</feature>
<reference evidence="3 4" key="1">
    <citation type="journal article" date="2011" name="MBio">
        <title>Genome variation in Cryptococcus gattii, an emerging pathogen of immunocompetent hosts.</title>
        <authorList>
            <person name="D'Souza C.A."/>
            <person name="Kronstad J.W."/>
            <person name="Taylor G."/>
            <person name="Warren R."/>
            <person name="Yuen M."/>
            <person name="Hu G."/>
            <person name="Jung W.H."/>
            <person name="Sham A."/>
            <person name="Kidd S.E."/>
            <person name="Tangen K."/>
            <person name="Lee N."/>
            <person name="Zeilmaker T."/>
            <person name="Sawkins J."/>
            <person name="McVicker G."/>
            <person name="Shah S."/>
            <person name="Gnerre S."/>
            <person name="Griggs A."/>
            <person name="Zeng Q."/>
            <person name="Bartlett K."/>
            <person name="Li W."/>
            <person name="Wang X."/>
            <person name="Heitman J."/>
            <person name="Stajich J.E."/>
            <person name="Fraser J.A."/>
            <person name="Meyer W."/>
            <person name="Carter D."/>
            <person name="Schein J."/>
            <person name="Krzywinski M."/>
            <person name="Kwon-Chung K.J."/>
            <person name="Varma A."/>
            <person name="Wang J."/>
            <person name="Brunham R."/>
            <person name="Fyfe M."/>
            <person name="Ouellette B.F."/>
            <person name="Siddiqui A."/>
            <person name="Marra M."/>
            <person name="Jones S."/>
            <person name="Holt R."/>
            <person name="Birren B.W."/>
            <person name="Galagan J.E."/>
            <person name="Cuomo C.A."/>
        </authorList>
    </citation>
    <scope>NUCLEOTIDE SEQUENCE [LARGE SCALE GENOMIC DNA]</scope>
    <source>
        <strain evidence="3 4">R265</strain>
    </source>
</reference>
<keyword evidence="4" id="KW-1185">Reference proteome</keyword>
<evidence type="ECO:0000313" key="4">
    <source>
        <dbReference type="Proteomes" id="UP000029445"/>
    </source>
</evidence>
<keyword evidence="2" id="KW-0812">Transmembrane</keyword>
<dbReference type="HOGENOM" id="CLU_1069642_0_0_1"/>
<keyword evidence="2" id="KW-0472">Membrane</keyword>
<dbReference type="KEGG" id="cdeu:CNBG_1140"/>
<feature type="region of interest" description="Disordered" evidence="1">
    <location>
        <begin position="1"/>
        <end position="81"/>
    </location>
</feature>
<dbReference type="EMBL" id="CP025761">
    <property type="protein sequence ID" value="KGB75302.1"/>
    <property type="molecule type" value="Genomic_DNA"/>
</dbReference>
<sequence length="258" mass="27353">MSVQTQLASPHSPAFTSRTASGSYSAAENGNGPSSSSQRSPPSSPTHSQATLTPSRGGDHIMSIDRSPSRPSATISEGPAWKSLTPQRIGRAIGARFMRAAKRGNLPFLIIFFSCTIVFFSALAGIGYQEPLPVDSADVSTAPTVAAGEASGFKFGGPVFDPANDKLHLERVMAEQRELEEAWARKRRPKDGAWMRKQRDDKAIRRVPTPTTKAAETLETAVADKGDDSAQAVVKRDEASVATDVETKSAAAAVALDA</sequence>
<feature type="region of interest" description="Disordered" evidence="1">
    <location>
        <begin position="207"/>
        <end position="231"/>
    </location>
</feature>
<feature type="compositionally biased region" description="Polar residues" evidence="1">
    <location>
        <begin position="1"/>
        <end position="32"/>
    </location>
</feature>
<proteinExistence type="predicted"/>
<dbReference type="VEuPathDB" id="FungiDB:CNBG_1140"/>
<dbReference type="GeneID" id="88177461"/>
<evidence type="ECO:0000256" key="1">
    <source>
        <dbReference type="SAM" id="MobiDB-lite"/>
    </source>
</evidence>
<dbReference type="AlphaFoldDB" id="A0A095C3Y8"/>
<dbReference type="Proteomes" id="UP000029445">
    <property type="component" value="Chromosome 3"/>
</dbReference>
<name>A0A095C3Y8_CRYD2</name>
<accession>A0A095C3Y8</accession>